<name>A0A366I3W4_9FIRM</name>
<evidence type="ECO:0000256" key="2">
    <source>
        <dbReference type="ARBA" id="ARBA00022679"/>
    </source>
</evidence>
<evidence type="ECO:0000259" key="9">
    <source>
        <dbReference type="Pfam" id="PF02224"/>
    </source>
</evidence>
<dbReference type="GO" id="GO:0015949">
    <property type="term" value="P:nucleobase-containing small molecule interconversion"/>
    <property type="evidence" value="ECO:0007669"/>
    <property type="project" value="TreeGrafter"/>
</dbReference>
<evidence type="ECO:0000256" key="8">
    <source>
        <dbReference type="HAMAP-Rule" id="MF_00238"/>
    </source>
</evidence>
<dbReference type="CDD" id="cd02020">
    <property type="entry name" value="CMPK"/>
    <property type="match status" value="1"/>
</dbReference>
<proteinExistence type="inferred from homology"/>
<keyword evidence="8" id="KW-0963">Cytoplasm</keyword>
<dbReference type="NCBIfam" id="TIGR00017">
    <property type="entry name" value="cmk"/>
    <property type="match status" value="1"/>
</dbReference>
<dbReference type="PANTHER" id="PTHR21299">
    <property type="entry name" value="CYTIDYLATE KINASE/PANTOATE-BETA-ALANINE LIGASE"/>
    <property type="match status" value="1"/>
</dbReference>
<dbReference type="EC" id="2.7.4.25" evidence="8"/>
<dbReference type="AlphaFoldDB" id="A0A366I3W4"/>
<dbReference type="Gene3D" id="3.40.50.300">
    <property type="entry name" value="P-loop containing nucleotide triphosphate hydrolases"/>
    <property type="match status" value="1"/>
</dbReference>
<evidence type="ECO:0000256" key="4">
    <source>
        <dbReference type="ARBA" id="ARBA00022777"/>
    </source>
</evidence>
<gene>
    <name evidence="8" type="primary">cmk</name>
    <name evidence="10" type="ORF">DES36_11349</name>
</gene>
<evidence type="ECO:0000256" key="3">
    <source>
        <dbReference type="ARBA" id="ARBA00022741"/>
    </source>
</evidence>
<comment type="subcellular location">
    <subcellularLocation>
        <location evidence="8">Cytoplasm</location>
    </subcellularLocation>
</comment>
<dbReference type="GO" id="GO:0005524">
    <property type="term" value="F:ATP binding"/>
    <property type="evidence" value="ECO:0007669"/>
    <property type="project" value="UniProtKB-UniRule"/>
</dbReference>
<organism evidence="10 11">
    <name type="scientific">Alkalibaculum bacchi</name>
    <dbReference type="NCBI Taxonomy" id="645887"/>
    <lineage>
        <taxon>Bacteria</taxon>
        <taxon>Bacillati</taxon>
        <taxon>Bacillota</taxon>
        <taxon>Clostridia</taxon>
        <taxon>Eubacteriales</taxon>
        <taxon>Eubacteriaceae</taxon>
        <taxon>Alkalibaculum</taxon>
    </lineage>
</organism>
<accession>A0A366I3W4</accession>
<dbReference type="GO" id="GO:0005829">
    <property type="term" value="C:cytosol"/>
    <property type="evidence" value="ECO:0007669"/>
    <property type="project" value="TreeGrafter"/>
</dbReference>
<feature type="domain" description="Cytidylate kinase" evidence="9">
    <location>
        <begin position="6"/>
        <end position="212"/>
    </location>
</feature>
<dbReference type="RefSeq" id="WP_207657448.1">
    <property type="nucleotide sequence ID" value="NZ_QNRX01000013.1"/>
</dbReference>
<dbReference type="PANTHER" id="PTHR21299:SF2">
    <property type="entry name" value="CYTIDYLATE KINASE"/>
    <property type="match status" value="1"/>
</dbReference>
<sequence length="217" mass="24691">MKNIHIAIDGPAGAGKSTIAKRLAQEIHIDYLDTGAMYRALTYHILQLNVDVEDEETIIKEAEKIDIDFNNNCIYLNGINVDIDIRTQKVSNNVSAVSKFARVRELMVDKQREIANGKSVIMDGRDIGTVVLPKAEYKFYLDASIDIRAQRRYEQLDQNMDIEELKRDIANRDKMDQTREVSPLKKADDAIVIDTSNMTIDEVLQTMKSIINEEEGE</sequence>
<evidence type="ECO:0000256" key="5">
    <source>
        <dbReference type="ARBA" id="ARBA00022840"/>
    </source>
</evidence>
<dbReference type="InterPro" id="IPR003136">
    <property type="entry name" value="Cytidylate_kin"/>
</dbReference>
<dbReference type="GO" id="GO:0036430">
    <property type="term" value="F:CMP kinase activity"/>
    <property type="evidence" value="ECO:0007669"/>
    <property type="project" value="RHEA"/>
</dbReference>
<evidence type="ECO:0000313" key="10">
    <source>
        <dbReference type="EMBL" id="RBP61837.1"/>
    </source>
</evidence>
<dbReference type="SUPFAM" id="SSF52540">
    <property type="entry name" value="P-loop containing nucleoside triphosphate hydrolases"/>
    <property type="match status" value="1"/>
</dbReference>
<feature type="binding site" evidence="8">
    <location>
        <begin position="10"/>
        <end position="18"/>
    </location>
    <ligand>
        <name>ATP</name>
        <dbReference type="ChEBI" id="CHEBI:30616"/>
    </ligand>
</feature>
<evidence type="ECO:0000256" key="1">
    <source>
        <dbReference type="ARBA" id="ARBA00009427"/>
    </source>
</evidence>
<evidence type="ECO:0000313" key="11">
    <source>
        <dbReference type="Proteomes" id="UP000253490"/>
    </source>
</evidence>
<keyword evidence="3 8" id="KW-0547">Nucleotide-binding</keyword>
<reference evidence="10 11" key="1">
    <citation type="submission" date="2018-06" db="EMBL/GenBank/DDBJ databases">
        <title>Genomic Encyclopedia of Type Strains, Phase IV (KMG-IV): sequencing the most valuable type-strain genomes for metagenomic binning, comparative biology and taxonomic classification.</title>
        <authorList>
            <person name="Goeker M."/>
        </authorList>
    </citation>
    <scope>NUCLEOTIDE SEQUENCE [LARGE SCALE GENOMIC DNA]</scope>
    <source>
        <strain evidence="10 11">DSM 22112</strain>
    </source>
</reference>
<dbReference type="Proteomes" id="UP000253490">
    <property type="component" value="Unassembled WGS sequence"/>
</dbReference>
<dbReference type="EMBL" id="QNRX01000013">
    <property type="protein sequence ID" value="RBP61837.1"/>
    <property type="molecule type" value="Genomic_DNA"/>
</dbReference>
<comment type="catalytic activity">
    <reaction evidence="7 8">
        <text>CMP + ATP = CDP + ADP</text>
        <dbReference type="Rhea" id="RHEA:11600"/>
        <dbReference type="ChEBI" id="CHEBI:30616"/>
        <dbReference type="ChEBI" id="CHEBI:58069"/>
        <dbReference type="ChEBI" id="CHEBI:60377"/>
        <dbReference type="ChEBI" id="CHEBI:456216"/>
        <dbReference type="EC" id="2.7.4.25"/>
    </reaction>
</comment>
<keyword evidence="4 8" id="KW-0418">Kinase</keyword>
<dbReference type="Pfam" id="PF02224">
    <property type="entry name" value="Cytidylate_kin"/>
    <property type="match status" value="1"/>
</dbReference>
<comment type="caution">
    <text evidence="10">The sequence shown here is derived from an EMBL/GenBank/DDBJ whole genome shotgun (WGS) entry which is preliminary data.</text>
</comment>
<comment type="catalytic activity">
    <reaction evidence="6 8">
        <text>dCMP + ATP = dCDP + ADP</text>
        <dbReference type="Rhea" id="RHEA:25094"/>
        <dbReference type="ChEBI" id="CHEBI:30616"/>
        <dbReference type="ChEBI" id="CHEBI:57566"/>
        <dbReference type="ChEBI" id="CHEBI:58593"/>
        <dbReference type="ChEBI" id="CHEBI:456216"/>
        <dbReference type="EC" id="2.7.4.25"/>
    </reaction>
</comment>
<keyword evidence="2 8" id="KW-0808">Transferase</keyword>
<dbReference type="InterPro" id="IPR027417">
    <property type="entry name" value="P-loop_NTPase"/>
</dbReference>
<comment type="similarity">
    <text evidence="1 8">Belongs to the cytidylate kinase family. Type 1 subfamily.</text>
</comment>
<dbReference type="GO" id="GO:0036431">
    <property type="term" value="F:dCMP kinase activity"/>
    <property type="evidence" value="ECO:0007669"/>
    <property type="project" value="InterPro"/>
</dbReference>
<protein>
    <recommendedName>
        <fullName evidence="8">Cytidylate kinase</fullName>
        <shortName evidence="8">CK</shortName>
        <ecNumber evidence="8">2.7.4.25</ecNumber>
    </recommendedName>
    <alternativeName>
        <fullName evidence="8">Cytidine monophosphate kinase</fullName>
        <shortName evidence="8">CMP kinase</shortName>
    </alternativeName>
</protein>
<keyword evidence="11" id="KW-1185">Reference proteome</keyword>
<keyword evidence="5 8" id="KW-0067">ATP-binding</keyword>
<dbReference type="HAMAP" id="MF_00238">
    <property type="entry name" value="Cytidyl_kinase_type1"/>
    <property type="match status" value="1"/>
</dbReference>
<evidence type="ECO:0000256" key="6">
    <source>
        <dbReference type="ARBA" id="ARBA00047615"/>
    </source>
</evidence>
<dbReference type="InterPro" id="IPR011994">
    <property type="entry name" value="Cytidylate_kinase_dom"/>
</dbReference>
<evidence type="ECO:0000256" key="7">
    <source>
        <dbReference type="ARBA" id="ARBA00048478"/>
    </source>
</evidence>
<dbReference type="GO" id="GO:0006220">
    <property type="term" value="P:pyrimidine nucleotide metabolic process"/>
    <property type="evidence" value="ECO:0007669"/>
    <property type="project" value="UniProtKB-UniRule"/>
</dbReference>